<feature type="chain" id="PRO_5003862637" evidence="1">
    <location>
        <begin position="20"/>
        <end position="139"/>
    </location>
</feature>
<protein>
    <submittedName>
        <fullName evidence="2">Uncharacterized protein</fullName>
    </submittedName>
</protein>
<evidence type="ECO:0000313" key="2">
    <source>
        <dbReference type="EMBL" id="EKF41606.1"/>
    </source>
</evidence>
<dbReference type="EMBL" id="AMSI01000010">
    <property type="protein sequence ID" value="EKF41606.1"/>
    <property type="molecule type" value="Genomic_DNA"/>
</dbReference>
<dbReference type="PATRIC" id="fig|1231190.3.peg.3190"/>
<sequence length="139" mass="15233">MKKWGIVVGLVVFASTAHAQFPRKGADNIPNGVAAPFVGKWSIGFPEGEGMINGKPVVDCERPVELKAAGQGGLIFRSSEGREISFELNAFEGRTTWMPEQGASILAVWTEPDAFFSYTVDPMTGRAGWNDPRVFRRCR</sequence>
<evidence type="ECO:0000256" key="1">
    <source>
        <dbReference type="SAM" id="SignalP"/>
    </source>
</evidence>
<name>K2P2P9_9HYPH</name>
<comment type="caution">
    <text evidence="2">The sequence shown here is derived from an EMBL/GenBank/DDBJ whole genome shotgun (WGS) entry which is preliminary data.</text>
</comment>
<proteinExistence type="predicted"/>
<dbReference type="RefSeq" id="WP_009451260.1">
    <property type="nucleotide sequence ID" value="NZ_AMSI01000010.1"/>
</dbReference>
<reference evidence="2 3" key="1">
    <citation type="journal article" date="2012" name="J. Bacteriol.">
        <title>Genome Sequence of Nitratireductor indicus Type Strain C115.</title>
        <authorList>
            <person name="Lai Q."/>
            <person name="Li G."/>
            <person name="Yu Z."/>
            <person name="Shao Z."/>
        </authorList>
    </citation>
    <scope>NUCLEOTIDE SEQUENCE [LARGE SCALE GENOMIC DNA]</scope>
    <source>
        <strain evidence="2 3">C115</strain>
    </source>
</reference>
<evidence type="ECO:0000313" key="3">
    <source>
        <dbReference type="Proteomes" id="UP000007374"/>
    </source>
</evidence>
<keyword evidence="1" id="KW-0732">Signal</keyword>
<gene>
    <name evidence="2" type="ORF">NA8A_15396</name>
</gene>
<dbReference type="STRING" id="721133.SAMN05216176_110142"/>
<accession>K2P2P9</accession>
<keyword evidence="3" id="KW-1185">Reference proteome</keyword>
<dbReference type="Proteomes" id="UP000007374">
    <property type="component" value="Unassembled WGS sequence"/>
</dbReference>
<feature type="signal peptide" evidence="1">
    <location>
        <begin position="1"/>
        <end position="19"/>
    </location>
</feature>
<organism evidence="2 3">
    <name type="scientific">Nitratireductor indicus C115</name>
    <dbReference type="NCBI Taxonomy" id="1231190"/>
    <lineage>
        <taxon>Bacteria</taxon>
        <taxon>Pseudomonadati</taxon>
        <taxon>Pseudomonadota</taxon>
        <taxon>Alphaproteobacteria</taxon>
        <taxon>Hyphomicrobiales</taxon>
        <taxon>Phyllobacteriaceae</taxon>
        <taxon>Nitratireductor</taxon>
    </lineage>
</organism>
<dbReference type="OrthoDB" id="7950874at2"/>
<dbReference type="AlphaFoldDB" id="K2P2P9"/>
<dbReference type="eggNOG" id="ENOG502ZPYM">
    <property type="taxonomic scope" value="Bacteria"/>
</dbReference>